<protein>
    <submittedName>
        <fullName evidence="1">Uncharacterized protein</fullName>
    </submittedName>
</protein>
<organism evidence="1 2">
    <name type="scientific">Vespula maculifrons</name>
    <name type="common">Eastern yellow jacket</name>
    <name type="synonym">Wasp</name>
    <dbReference type="NCBI Taxonomy" id="7453"/>
    <lineage>
        <taxon>Eukaryota</taxon>
        <taxon>Metazoa</taxon>
        <taxon>Ecdysozoa</taxon>
        <taxon>Arthropoda</taxon>
        <taxon>Hexapoda</taxon>
        <taxon>Insecta</taxon>
        <taxon>Pterygota</taxon>
        <taxon>Neoptera</taxon>
        <taxon>Endopterygota</taxon>
        <taxon>Hymenoptera</taxon>
        <taxon>Apocrita</taxon>
        <taxon>Aculeata</taxon>
        <taxon>Vespoidea</taxon>
        <taxon>Vespidae</taxon>
        <taxon>Vespinae</taxon>
        <taxon>Vespula</taxon>
    </lineage>
</organism>
<accession>A0ABD2BXT5</accession>
<dbReference type="Proteomes" id="UP001607303">
    <property type="component" value="Unassembled WGS sequence"/>
</dbReference>
<evidence type="ECO:0000313" key="2">
    <source>
        <dbReference type="Proteomes" id="UP001607303"/>
    </source>
</evidence>
<evidence type="ECO:0000313" key="1">
    <source>
        <dbReference type="EMBL" id="KAL2737581.1"/>
    </source>
</evidence>
<proteinExistence type="predicted"/>
<gene>
    <name evidence="1" type="ORF">V1477_012058</name>
</gene>
<reference evidence="1 2" key="1">
    <citation type="journal article" date="2024" name="Ann. Entomol. Soc. Am.">
        <title>Genomic analyses of the southern and eastern yellowjacket wasps (Hymenoptera: Vespidae) reveal evolutionary signatures of social life.</title>
        <authorList>
            <person name="Catto M.A."/>
            <person name="Caine P.B."/>
            <person name="Orr S.E."/>
            <person name="Hunt B.G."/>
            <person name="Goodisman M.A.D."/>
        </authorList>
    </citation>
    <scope>NUCLEOTIDE SEQUENCE [LARGE SCALE GENOMIC DNA]</scope>
    <source>
        <strain evidence="1">232</strain>
        <tissue evidence="1">Head and thorax</tissue>
    </source>
</reference>
<comment type="caution">
    <text evidence="1">The sequence shown here is derived from an EMBL/GenBank/DDBJ whole genome shotgun (WGS) entry which is preliminary data.</text>
</comment>
<sequence>MTQICNLITKFSRFAETFLDSPMADRFFVDRKNKNVIDDITADFNDKRIKRSIAILRNPPWNDSGFSMTNVDIKSDDTNTFTCLHERQYTRTLQRRKILCFLFRAMHLASVHGDDSCSRRPAIDVFLHFTFARFNASIPLLSPLSFLSSIAFLRAVTSRKP</sequence>
<keyword evidence="2" id="KW-1185">Reference proteome</keyword>
<dbReference type="EMBL" id="JAYRBN010000064">
    <property type="protein sequence ID" value="KAL2737581.1"/>
    <property type="molecule type" value="Genomic_DNA"/>
</dbReference>
<dbReference type="AlphaFoldDB" id="A0ABD2BXT5"/>
<name>A0ABD2BXT5_VESMC</name>